<dbReference type="EMBL" id="BMMZ01000009">
    <property type="protein sequence ID" value="GGL72960.1"/>
    <property type="molecule type" value="Genomic_DNA"/>
</dbReference>
<keyword evidence="3" id="KW-1185">Reference proteome</keyword>
<keyword evidence="1" id="KW-1133">Transmembrane helix</keyword>
<evidence type="ECO:0000256" key="1">
    <source>
        <dbReference type="SAM" id="Phobius"/>
    </source>
</evidence>
<sequence length="507" mass="55237">MAAPADVVDATPTWWQSVNRSLGSLTLRWLVLVVASVVAFRSSIASIANSVSQDLELSYVPVVVIYAIFAATATVRAGRPRIEIHDRETDVIVGGITLVLAVVATSLLAPTLNTGYRMWRVDLLMMWIFIGSAGVLLFGLRRVFQYRWAWATLGLIWPLPSRLVRYVLGDGSLRWGAGVQLLVIILLLMGGRRSGERRWWVAPVLGAAAGAPFILLNPDRVSFLVVVPALVAMAVGGSVWVWRCRDQRPHGIAAPAVAAPRFGALLIMVVAGIATVVIPPLPPLQEPTVLPADGPHREPGSLIPAGWRQIDRQDYPDQSTYFGVNASWVRYKVQAIGPHTGPEAVDAEGRHREMVIDVLTTQKQHSFDLFPIGTTYPISRLELSPATRVDLGDGVTGQLYAAVDPQKLLAWSMLTFTISLPADRAVRHPDPDGPPVLTQRITLLLVDDHRPSAQFPKPAHALLDSFRAVLTSVLRGQAQVQVPQIKNADLLETAGRQELAQRVAGAR</sequence>
<dbReference type="AlphaFoldDB" id="A0A917SDP0"/>
<feature type="transmembrane region" description="Helical" evidence="1">
    <location>
        <begin position="59"/>
        <end position="79"/>
    </location>
</feature>
<reference evidence="2" key="1">
    <citation type="journal article" date="2014" name="Int. J. Syst. Evol. Microbiol.">
        <title>Complete genome sequence of Corynebacterium casei LMG S-19264T (=DSM 44701T), isolated from a smear-ripened cheese.</title>
        <authorList>
            <consortium name="US DOE Joint Genome Institute (JGI-PGF)"/>
            <person name="Walter F."/>
            <person name="Albersmeier A."/>
            <person name="Kalinowski J."/>
            <person name="Ruckert C."/>
        </authorList>
    </citation>
    <scope>NUCLEOTIDE SEQUENCE</scope>
    <source>
        <strain evidence="2">CGMCC 4.7306</strain>
    </source>
</reference>
<feature type="transmembrane region" description="Helical" evidence="1">
    <location>
        <begin position="124"/>
        <end position="141"/>
    </location>
</feature>
<keyword evidence="1" id="KW-0472">Membrane</keyword>
<protein>
    <submittedName>
        <fullName evidence="2">Uncharacterized protein</fullName>
    </submittedName>
</protein>
<comment type="caution">
    <text evidence="2">The sequence shown here is derived from an EMBL/GenBank/DDBJ whole genome shotgun (WGS) entry which is preliminary data.</text>
</comment>
<dbReference type="RefSeq" id="WP_188896580.1">
    <property type="nucleotide sequence ID" value="NZ_BMMZ01000009.1"/>
</dbReference>
<evidence type="ECO:0000313" key="2">
    <source>
        <dbReference type="EMBL" id="GGL72960.1"/>
    </source>
</evidence>
<gene>
    <name evidence="2" type="ORF">GCM10011575_34080</name>
</gene>
<keyword evidence="1" id="KW-0812">Transmembrane</keyword>
<accession>A0A917SDP0</accession>
<name>A0A917SDP0_9ACTN</name>
<feature type="transmembrane region" description="Helical" evidence="1">
    <location>
        <begin position="198"/>
        <end position="215"/>
    </location>
</feature>
<proteinExistence type="predicted"/>
<dbReference type="Proteomes" id="UP000613840">
    <property type="component" value="Unassembled WGS sequence"/>
</dbReference>
<feature type="transmembrane region" description="Helical" evidence="1">
    <location>
        <begin position="262"/>
        <end position="281"/>
    </location>
</feature>
<organism evidence="2 3">
    <name type="scientific">Microlunatus endophyticus</name>
    <dbReference type="NCBI Taxonomy" id="1716077"/>
    <lineage>
        <taxon>Bacteria</taxon>
        <taxon>Bacillati</taxon>
        <taxon>Actinomycetota</taxon>
        <taxon>Actinomycetes</taxon>
        <taxon>Propionibacteriales</taxon>
        <taxon>Propionibacteriaceae</taxon>
        <taxon>Microlunatus</taxon>
    </lineage>
</organism>
<evidence type="ECO:0000313" key="3">
    <source>
        <dbReference type="Proteomes" id="UP000613840"/>
    </source>
</evidence>
<reference evidence="2" key="2">
    <citation type="submission" date="2020-09" db="EMBL/GenBank/DDBJ databases">
        <authorList>
            <person name="Sun Q."/>
            <person name="Zhou Y."/>
        </authorList>
    </citation>
    <scope>NUCLEOTIDE SEQUENCE</scope>
    <source>
        <strain evidence="2">CGMCC 4.7306</strain>
    </source>
</reference>
<feature type="transmembrane region" description="Helical" evidence="1">
    <location>
        <begin position="221"/>
        <end position="242"/>
    </location>
</feature>
<feature type="transmembrane region" description="Helical" evidence="1">
    <location>
        <begin position="91"/>
        <end position="112"/>
    </location>
</feature>
<feature type="transmembrane region" description="Helical" evidence="1">
    <location>
        <begin position="29"/>
        <end position="47"/>
    </location>
</feature>